<feature type="domain" description="F-box" evidence="1">
    <location>
        <begin position="32"/>
        <end position="72"/>
    </location>
</feature>
<evidence type="ECO:0000259" key="1">
    <source>
        <dbReference type="SMART" id="SM00256"/>
    </source>
</evidence>
<dbReference type="Pfam" id="PF00646">
    <property type="entry name" value="F-box"/>
    <property type="match status" value="1"/>
</dbReference>
<dbReference type="Pfam" id="PF25210">
    <property type="entry name" value="Kelch_FKB95"/>
    <property type="match status" value="1"/>
</dbReference>
<evidence type="ECO:0000313" key="2">
    <source>
        <dbReference type="EMBL" id="KAG7544844.1"/>
    </source>
</evidence>
<gene>
    <name evidence="2" type="ORF">ISN44_As12g004000</name>
</gene>
<dbReference type="InterPro" id="IPR057499">
    <property type="entry name" value="Kelch_FKB95"/>
</dbReference>
<dbReference type="PANTHER" id="PTHR24414">
    <property type="entry name" value="F-BOX/KELCH-REPEAT PROTEIN SKIP4"/>
    <property type="match status" value="1"/>
</dbReference>
<accession>A0A8T1YFJ1</accession>
<evidence type="ECO:0000313" key="3">
    <source>
        <dbReference type="Proteomes" id="UP000694251"/>
    </source>
</evidence>
<organism evidence="2 3">
    <name type="scientific">Arabidopsis suecica</name>
    <name type="common">Swedish thale-cress</name>
    <name type="synonym">Cardaminopsis suecica</name>
    <dbReference type="NCBI Taxonomy" id="45249"/>
    <lineage>
        <taxon>Eukaryota</taxon>
        <taxon>Viridiplantae</taxon>
        <taxon>Streptophyta</taxon>
        <taxon>Embryophyta</taxon>
        <taxon>Tracheophyta</taxon>
        <taxon>Spermatophyta</taxon>
        <taxon>Magnoliopsida</taxon>
        <taxon>eudicotyledons</taxon>
        <taxon>Gunneridae</taxon>
        <taxon>Pentapetalae</taxon>
        <taxon>rosids</taxon>
        <taxon>malvids</taxon>
        <taxon>Brassicales</taxon>
        <taxon>Brassicaceae</taxon>
        <taxon>Camelineae</taxon>
        <taxon>Arabidopsis</taxon>
    </lineage>
</organism>
<dbReference type="SMART" id="SM00256">
    <property type="entry name" value="FBOX"/>
    <property type="match status" value="1"/>
</dbReference>
<dbReference type="SMART" id="SM00612">
    <property type="entry name" value="Kelch"/>
    <property type="match status" value="2"/>
</dbReference>
<protein>
    <submittedName>
        <fullName evidence="2">Kelch repeat type 1</fullName>
    </submittedName>
</protein>
<keyword evidence="3" id="KW-1185">Reference proteome</keyword>
<dbReference type="InterPro" id="IPR006652">
    <property type="entry name" value="Kelch_1"/>
</dbReference>
<dbReference type="Proteomes" id="UP000694251">
    <property type="component" value="Chromosome 12"/>
</dbReference>
<dbReference type="InterPro" id="IPR001810">
    <property type="entry name" value="F-box_dom"/>
</dbReference>
<reference evidence="2 3" key="1">
    <citation type="submission" date="2020-12" db="EMBL/GenBank/DDBJ databases">
        <title>Concerted genomic and epigenomic changes stabilize Arabidopsis allopolyploids.</title>
        <authorList>
            <person name="Chen Z."/>
        </authorList>
    </citation>
    <scope>NUCLEOTIDE SEQUENCE [LARGE SCALE GENOMIC DNA]</scope>
    <source>
        <strain evidence="2">As9502</strain>
        <tissue evidence="2">Leaf</tissue>
    </source>
</reference>
<dbReference type="AlphaFoldDB" id="A0A8T1YFJ1"/>
<name>A0A8T1YFJ1_ARASU</name>
<dbReference type="EMBL" id="JAEFBJ010000012">
    <property type="protein sequence ID" value="KAG7544844.1"/>
    <property type="molecule type" value="Genomic_DNA"/>
</dbReference>
<dbReference type="OrthoDB" id="1099648at2759"/>
<dbReference type="PANTHER" id="PTHR24414:SF172">
    <property type="entry name" value="F-BOX DOMAIN-CONTAINING PROTEIN"/>
    <property type="match status" value="1"/>
</dbReference>
<comment type="caution">
    <text evidence="2">The sequence shown here is derived from an EMBL/GenBank/DDBJ whole genome shotgun (WGS) entry which is preliminary data.</text>
</comment>
<sequence>MSNYAGGPPHNKKQKKEASLSPSSSLSWLSSLPHDVALNCLSRLSRFDSASLSLTSKSHRSLVVSPELCRTRELMGCTEEYCYVCLSIPPDPTPRWFILRRGGPTLDDAAINKSVNQRLRPILSHPYQPPESSSFVELDFGIYVIGGLRHGNPTSDVLLLDCLSHTWRRVRSMRVPRASAAANVVDGKIYVFGGCQVEVDSSNWAEVFDPQTQTWDTLPLPDDPEIRHNTSIIDKTVVMEGKVYAVDEEDQSFYYLPRQGIWRRGNQDSKPGNRKDWCAIGKLLYCCGTRGRILWCEADKLDWREVSGLDDMQWLLFGLKGHYSSETVMLGWKLHCTTENGFSRLTTNSRGNIVVFWKVHIPKIHKDDFPCIRKVHIPGLKRLELWCAEISLKRSPEGEIRGTIECADLVSELDPLSYTVKVFCSIFCHRIYILLRTTNLDNMFLLAKLSAILWILHALETCNGIVPVLRVFNATARYVDQGGGKRKGIHVMERRNTGLETCFMVFGYQIFSWRESRLMDSGHCFVLMKLQEKQSTKSGYH</sequence>
<dbReference type="InterPro" id="IPR050354">
    <property type="entry name" value="F-box/kelch-repeat_ARATH"/>
</dbReference>
<proteinExistence type="predicted"/>